<evidence type="ECO:0000256" key="4">
    <source>
        <dbReference type="ARBA" id="ARBA00023239"/>
    </source>
</evidence>
<organism evidence="7 8">
    <name type="scientific">Pterulicium gracile</name>
    <dbReference type="NCBI Taxonomy" id="1884261"/>
    <lineage>
        <taxon>Eukaryota</taxon>
        <taxon>Fungi</taxon>
        <taxon>Dikarya</taxon>
        <taxon>Basidiomycota</taxon>
        <taxon>Agaricomycotina</taxon>
        <taxon>Agaricomycetes</taxon>
        <taxon>Agaricomycetidae</taxon>
        <taxon>Agaricales</taxon>
        <taxon>Pleurotineae</taxon>
        <taxon>Pterulaceae</taxon>
        <taxon>Pterulicium</taxon>
    </lineage>
</organism>
<gene>
    <name evidence="7" type="ORF">BDV98DRAFT_542531</name>
</gene>
<sequence>MSKQSGSPRSDANIPASAGLAHDGWSSEDQATATCYCGQVQLIVPLKSPGLVFTFACHCTDCRKITASMFATNFTTLESHTHFARGQDNLTIFSQKETTTSGGSMTNGFCKTCGTLMYRAGSSFPGQYFLRVGTVDDMRLHETVLKPGVEAYTDDRVEWLGCIEGARQLEKQMKGQKPGL</sequence>
<evidence type="ECO:0000313" key="8">
    <source>
        <dbReference type="Proteomes" id="UP000305067"/>
    </source>
</evidence>
<evidence type="ECO:0000259" key="6">
    <source>
        <dbReference type="PROSITE" id="PS51891"/>
    </source>
</evidence>
<keyword evidence="8" id="KW-1185">Reference proteome</keyword>
<dbReference type="GO" id="GO:0046872">
    <property type="term" value="F:metal ion binding"/>
    <property type="evidence" value="ECO:0007669"/>
    <property type="project" value="UniProtKB-KW"/>
</dbReference>
<dbReference type="PROSITE" id="PS51891">
    <property type="entry name" value="CENP_V_GFA"/>
    <property type="match status" value="1"/>
</dbReference>
<keyword evidence="3" id="KW-0862">Zinc</keyword>
<dbReference type="PANTHER" id="PTHR33337:SF8">
    <property type="entry name" value="CENP-V_GFA DOMAIN-CONTAINING PROTEIN"/>
    <property type="match status" value="1"/>
</dbReference>
<evidence type="ECO:0000313" key="7">
    <source>
        <dbReference type="EMBL" id="TFL04967.1"/>
    </source>
</evidence>
<name>A0A5C3QU86_9AGAR</name>
<evidence type="ECO:0000256" key="5">
    <source>
        <dbReference type="SAM" id="MobiDB-lite"/>
    </source>
</evidence>
<dbReference type="PANTHER" id="PTHR33337">
    <property type="entry name" value="GFA DOMAIN-CONTAINING PROTEIN"/>
    <property type="match status" value="1"/>
</dbReference>
<dbReference type="Gene3D" id="3.90.1590.10">
    <property type="entry name" value="glutathione-dependent formaldehyde- activating enzyme (gfa)"/>
    <property type="match status" value="1"/>
</dbReference>
<feature type="region of interest" description="Disordered" evidence="5">
    <location>
        <begin position="1"/>
        <end position="21"/>
    </location>
</feature>
<comment type="similarity">
    <text evidence="1">Belongs to the Gfa family.</text>
</comment>
<dbReference type="InterPro" id="IPR011057">
    <property type="entry name" value="Mss4-like_sf"/>
</dbReference>
<evidence type="ECO:0000256" key="2">
    <source>
        <dbReference type="ARBA" id="ARBA00022723"/>
    </source>
</evidence>
<reference evidence="7 8" key="1">
    <citation type="journal article" date="2019" name="Nat. Ecol. Evol.">
        <title>Megaphylogeny resolves global patterns of mushroom evolution.</title>
        <authorList>
            <person name="Varga T."/>
            <person name="Krizsan K."/>
            <person name="Foldi C."/>
            <person name="Dima B."/>
            <person name="Sanchez-Garcia M."/>
            <person name="Sanchez-Ramirez S."/>
            <person name="Szollosi G.J."/>
            <person name="Szarkandi J.G."/>
            <person name="Papp V."/>
            <person name="Albert L."/>
            <person name="Andreopoulos W."/>
            <person name="Angelini C."/>
            <person name="Antonin V."/>
            <person name="Barry K.W."/>
            <person name="Bougher N.L."/>
            <person name="Buchanan P."/>
            <person name="Buyck B."/>
            <person name="Bense V."/>
            <person name="Catcheside P."/>
            <person name="Chovatia M."/>
            <person name="Cooper J."/>
            <person name="Damon W."/>
            <person name="Desjardin D."/>
            <person name="Finy P."/>
            <person name="Geml J."/>
            <person name="Haridas S."/>
            <person name="Hughes K."/>
            <person name="Justo A."/>
            <person name="Karasinski D."/>
            <person name="Kautmanova I."/>
            <person name="Kiss B."/>
            <person name="Kocsube S."/>
            <person name="Kotiranta H."/>
            <person name="LaButti K.M."/>
            <person name="Lechner B.E."/>
            <person name="Liimatainen K."/>
            <person name="Lipzen A."/>
            <person name="Lukacs Z."/>
            <person name="Mihaltcheva S."/>
            <person name="Morgado L.N."/>
            <person name="Niskanen T."/>
            <person name="Noordeloos M.E."/>
            <person name="Ohm R.A."/>
            <person name="Ortiz-Santana B."/>
            <person name="Ovrebo C."/>
            <person name="Racz N."/>
            <person name="Riley R."/>
            <person name="Savchenko A."/>
            <person name="Shiryaev A."/>
            <person name="Soop K."/>
            <person name="Spirin V."/>
            <person name="Szebenyi C."/>
            <person name="Tomsovsky M."/>
            <person name="Tulloss R.E."/>
            <person name="Uehling J."/>
            <person name="Grigoriev I.V."/>
            <person name="Vagvolgyi C."/>
            <person name="Papp T."/>
            <person name="Martin F.M."/>
            <person name="Miettinen O."/>
            <person name="Hibbett D.S."/>
            <person name="Nagy L.G."/>
        </authorList>
    </citation>
    <scope>NUCLEOTIDE SEQUENCE [LARGE SCALE GENOMIC DNA]</scope>
    <source>
        <strain evidence="7 8">CBS 309.79</strain>
    </source>
</reference>
<dbReference type="GO" id="GO:0016846">
    <property type="term" value="F:carbon-sulfur lyase activity"/>
    <property type="evidence" value="ECO:0007669"/>
    <property type="project" value="InterPro"/>
</dbReference>
<dbReference type="Proteomes" id="UP000305067">
    <property type="component" value="Unassembled WGS sequence"/>
</dbReference>
<feature type="domain" description="CENP-V/GFA" evidence="6">
    <location>
        <begin position="31"/>
        <end position="153"/>
    </location>
</feature>
<dbReference type="AlphaFoldDB" id="A0A5C3QU86"/>
<dbReference type="SUPFAM" id="SSF51316">
    <property type="entry name" value="Mss4-like"/>
    <property type="match status" value="1"/>
</dbReference>
<evidence type="ECO:0000256" key="1">
    <source>
        <dbReference type="ARBA" id="ARBA00005495"/>
    </source>
</evidence>
<accession>A0A5C3QU86</accession>
<protein>
    <submittedName>
        <fullName evidence="7">Mss4-like protein</fullName>
    </submittedName>
</protein>
<keyword evidence="4" id="KW-0456">Lyase</keyword>
<proteinExistence type="inferred from homology"/>
<feature type="compositionally biased region" description="Polar residues" evidence="5">
    <location>
        <begin position="1"/>
        <end position="10"/>
    </location>
</feature>
<evidence type="ECO:0000256" key="3">
    <source>
        <dbReference type="ARBA" id="ARBA00022833"/>
    </source>
</evidence>
<keyword evidence="2" id="KW-0479">Metal-binding</keyword>
<dbReference type="OrthoDB" id="428768at2759"/>
<dbReference type="Pfam" id="PF04828">
    <property type="entry name" value="GFA"/>
    <property type="match status" value="1"/>
</dbReference>
<dbReference type="InterPro" id="IPR006913">
    <property type="entry name" value="CENP-V/GFA"/>
</dbReference>
<dbReference type="EMBL" id="ML178817">
    <property type="protein sequence ID" value="TFL04967.1"/>
    <property type="molecule type" value="Genomic_DNA"/>
</dbReference>
<dbReference type="STRING" id="1884261.A0A5C3QU86"/>